<dbReference type="SUPFAM" id="SSF48726">
    <property type="entry name" value="Immunoglobulin"/>
    <property type="match status" value="1"/>
</dbReference>
<dbReference type="SMART" id="SM00369">
    <property type="entry name" value="LRR_TYP"/>
    <property type="match status" value="7"/>
</dbReference>
<dbReference type="Pfam" id="PF13927">
    <property type="entry name" value="Ig_3"/>
    <property type="match status" value="1"/>
</dbReference>
<evidence type="ECO:0000313" key="9">
    <source>
        <dbReference type="Proteomes" id="UP000694404"/>
    </source>
</evidence>
<dbReference type="InterPro" id="IPR003599">
    <property type="entry name" value="Ig_sub"/>
</dbReference>
<proteinExistence type="predicted"/>
<dbReference type="InterPro" id="IPR003591">
    <property type="entry name" value="Leu-rich_rpt_typical-subtyp"/>
</dbReference>
<dbReference type="InterPro" id="IPR013783">
    <property type="entry name" value="Ig-like_fold"/>
</dbReference>
<dbReference type="PROSITE" id="PS50835">
    <property type="entry name" value="IG_LIKE"/>
    <property type="match status" value="1"/>
</dbReference>
<evidence type="ECO:0000313" key="8">
    <source>
        <dbReference type="Ensembl" id="ENSCABP00000026629.1"/>
    </source>
</evidence>
<dbReference type="CDD" id="cd00096">
    <property type="entry name" value="Ig"/>
    <property type="match status" value="1"/>
</dbReference>
<feature type="domain" description="Ig-like" evidence="7">
    <location>
        <begin position="376"/>
        <end position="461"/>
    </location>
</feature>
<dbReference type="Gene3D" id="2.60.40.10">
    <property type="entry name" value="Immunoglobulins"/>
    <property type="match status" value="1"/>
</dbReference>
<reference evidence="8" key="2">
    <citation type="submission" date="2025-09" db="UniProtKB">
        <authorList>
            <consortium name="Ensembl"/>
        </authorList>
    </citation>
    <scope>IDENTIFICATION</scope>
</reference>
<evidence type="ECO:0000256" key="3">
    <source>
        <dbReference type="ARBA" id="ARBA00022737"/>
    </source>
</evidence>
<feature type="compositionally biased region" description="Pro residues" evidence="5">
    <location>
        <begin position="107"/>
        <end position="119"/>
    </location>
</feature>
<dbReference type="InterPro" id="IPR003598">
    <property type="entry name" value="Ig_sub2"/>
</dbReference>
<dbReference type="Pfam" id="PF13855">
    <property type="entry name" value="LRR_8"/>
    <property type="match status" value="2"/>
</dbReference>
<evidence type="ECO:0000259" key="7">
    <source>
        <dbReference type="PROSITE" id="PS50835"/>
    </source>
</evidence>
<dbReference type="AlphaFoldDB" id="A0A8C0J5D1"/>
<keyword evidence="9" id="KW-1185">Reference proteome</keyword>
<protein>
    <recommendedName>
        <fullName evidence="7">Ig-like domain-containing protein</fullName>
    </recommendedName>
</protein>
<keyword evidence="4" id="KW-1015">Disulfide bond</keyword>
<dbReference type="InterPro" id="IPR000372">
    <property type="entry name" value="LRRNT"/>
</dbReference>
<dbReference type="Gene3D" id="3.80.10.10">
    <property type="entry name" value="Ribonuclease Inhibitor"/>
    <property type="match status" value="2"/>
</dbReference>
<dbReference type="SUPFAM" id="SSF52058">
    <property type="entry name" value="L domain-like"/>
    <property type="match status" value="2"/>
</dbReference>
<name>A0A8C0J5D1_CHEAB</name>
<dbReference type="InterPro" id="IPR007110">
    <property type="entry name" value="Ig-like_dom"/>
</dbReference>
<dbReference type="InterPro" id="IPR001611">
    <property type="entry name" value="Leu-rich_rpt"/>
</dbReference>
<reference evidence="8" key="1">
    <citation type="submission" date="2025-08" db="UniProtKB">
        <authorList>
            <consortium name="Ensembl"/>
        </authorList>
    </citation>
    <scope>IDENTIFICATION</scope>
</reference>
<dbReference type="SMART" id="SM00013">
    <property type="entry name" value="LRRNT"/>
    <property type="match status" value="1"/>
</dbReference>
<evidence type="ECO:0000256" key="1">
    <source>
        <dbReference type="ARBA" id="ARBA00022614"/>
    </source>
</evidence>
<keyword evidence="2 6" id="KW-0732">Signal</keyword>
<feature type="signal peptide" evidence="6">
    <location>
        <begin position="1"/>
        <end position="21"/>
    </location>
</feature>
<evidence type="ECO:0000256" key="4">
    <source>
        <dbReference type="ARBA" id="ARBA00023157"/>
    </source>
</evidence>
<feature type="region of interest" description="Disordered" evidence="5">
    <location>
        <begin position="102"/>
        <end position="133"/>
    </location>
</feature>
<accession>A0A8C0J5D1</accession>
<dbReference type="PANTHER" id="PTHR24366:SF161">
    <property type="entry name" value="TIR DOMAIN-CONTAINING PROTEIN"/>
    <property type="match status" value="1"/>
</dbReference>
<dbReference type="GeneTree" id="ENSGT00940000165528"/>
<dbReference type="GO" id="GO:0005886">
    <property type="term" value="C:plasma membrane"/>
    <property type="evidence" value="ECO:0007669"/>
    <property type="project" value="TreeGrafter"/>
</dbReference>
<keyword evidence="3" id="KW-0677">Repeat</keyword>
<dbReference type="GO" id="GO:0007616">
    <property type="term" value="P:long-term memory"/>
    <property type="evidence" value="ECO:0007669"/>
    <property type="project" value="TreeGrafter"/>
</dbReference>
<evidence type="ECO:0000256" key="5">
    <source>
        <dbReference type="SAM" id="MobiDB-lite"/>
    </source>
</evidence>
<dbReference type="SMART" id="SM00408">
    <property type="entry name" value="IGc2"/>
    <property type="match status" value="1"/>
</dbReference>
<dbReference type="Ensembl" id="ENSCABT00000029163.1">
    <property type="protein sequence ID" value="ENSCABP00000026629.1"/>
    <property type="gene ID" value="ENSCABG00000019543.1"/>
</dbReference>
<organism evidence="8 9">
    <name type="scientific">Chelonoidis abingdonii</name>
    <name type="common">Abingdon island giant tortoise</name>
    <name type="synonym">Testudo abingdonii</name>
    <dbReference type="NCBI Taxonomy" id="106734"/>
    <lineage>
        <taxon>Eukaryota</taxon>
        <taxon>Metazoa</taxon>
        <taxon>Chordata</taxon>
        <taxon>Craniata</taxon>
        <taxon>Vertebrata</taxon>
        <taxon>Euteleostomi</taxon>
        <taxon>Archelosauria</taxon>
        <taxon>Testudinata</taxon>
        <taxon>Testudines</taxon>
        <taxon>Cryptodira</taxon>
        <taxon>Durocryptodira</taxon>
        <taxon>Testudinoidea</taxon>
        <taxon>Testudinidae</taxon>
        <taxon>Chelonoidis</taxon>
    </lineage>
</organism>
<dbReference type="SMART" id="SM00409">
    <property type="entry name" value="IG"/>
    <property type="match status" value="1"/>
</dbReference>
<feature type="chain" id="PRO_5033982503" description="Ig-like domain-containing protein" evidence="6">
    <location>
        <begin position="22"/>
        <end position="617"/>
    </location>
</feature>
<evidence type="ECO:0000256" key="2">
    <source>
        <dbReference type="ARBA" id="ARBA00022729"/>
    </source>
</evidence>
<dbReference type="InterPro" id="IPR032675">
    <property type="entry name" value="LRR_dom_sf"/>
</dbReference>
<feature type="compositionally biased region" description="Low complexity" evidence="5">
    <location>
        <begin position="120"/>
        <end position="133"/>
    </location>
</feature>
<keyword evidence="1" id="KW-0433">Leucine-rich repeat</keyword>
<dbReference type="InterPro" id="IPR036179">
    <property type="entry name" value="Ig-like_dom_sf"/>
</dbReference>
<dbReference type="PANTHER" id="PTHR24366">
    <property type="entry name" value="IG(IMMUNOGLOBULIN) AND LRR(LEUCINE RICH REPEAT) DOMAINS"/>
    <property type="match status" value="1"/>
</dbReference>
<dbReference type="Proteomes" id="UP000694404">
    <property type="component" value="Unplaced"/>
</dbReference>
<evidence type="ECO:0000256" key="6">
    <source>
        <dbReference type="SAM" id="SignalP"/>
    </source>
</evidence>
<sequence length="617" mass="64142">GNSAPLRMMLLWALLALLLQASCPLASCPPQCVCDTRPWFTPQSVYRQARTVDCNNLLLTLVPSGLAPDTQLLLLQSNEIARLSGELRRLPSLTELDLSQNRCQPAPRRPGQPAPPPHPLAGGEPAGGAARALPAGAGGSGELYLNHNRLQTVDPRWFLPLPRLEILMIGENPIAQLEVGGFRPLARLHSLVLAGLGLQDLPGEAFQRLAELESLSLFRNRLAWVPAPALHRLPLLKFLDLNENPIGELQAGVFWGTPRLEELSLSTLEQLTGVAEGAFDGLPQLAKLDLSHNPRLAYLHPAALHGALALRTLLATDGALALLPAQLLASLLSLAALSLRGNPLCCDCLAAWQGLAGTAGRPLREGLQGGGGRGCPLAFPPRGWPERLVVAPSGSVTLSCPANAKSPPEISWLGPAGERLPSSGRAGGALELVGVGLAHTGQYTCVAQNEAGSASCVLMLQVLGGAGWREEGSERELGGRGGPALLRKKVQPNFVVLEWTGGGWSPPHWHSATRHIHSPHSVNLMHLQPATGCEICLSLVAMETPIPATASPSSIATASSRAPASLATASFSTATAASLATGSFSTATAASLATGSSLATTASSLATGSAVAIAASS</sequence>